<dbReference type="InterPro" id="IPR050505">
    <property type="entry name" value="WDR55/POC1"/>
</dbReference>
<dbReference type="SMART" id="SM00320">
    <property type="entry name" value="WD40"/>
    <property type="match status" value="4"/>
</dbReference>
<keyword evidence="8" id="KW-1185">Reference proteome</keyword>
<evidence type="ECO:0000313" key="7">
    <source>
        <dbReference type="EMBL" id="TGZ82781.1"/>
    </source>
</evidence>
<feature type="compositionally biased region" description="Basic residues" evidence="6">
    <location>
        <begin position="442"/>
        <end position="453"/>
    </location>
</feature>
<evidence type="ECO:0000256" key="2">
    <source>
        <dbReference type="ARBA" id="ARBA00022574"/>
    </source>
</evidence>
<dbReference type="InterPro" id="IPR001680">
    <property type="entry name" value="WD40_rpt"/>
</dbReference>
<evidence type="ECO:0000256" key="1">
    <source>
        <dbReference type="ARBA" id="ARBA00007625"/>
    </source>
</evidence>
<evidence type="ECO:0000256" key="5">
    <source>
        <dbReference type="ARBA" id="ARBA00039514"/>
    </source>
</evidence>
<dbReference type="InterPro" id="IPR036322">
    <property type="entry name" value="WD40_repeat_dom_sf"/>
</dbReference>
<dbReference type="Gene3D" id="2.130.10.10">
    <property type="entry name" value="YVTN repeat-like/Quinoprotein amine dehydrogenase"/>
    <property type="match status" value="1"/>
</dbReference>
<dbReference type="SUPFAM" id="SSF50978">
    <property type="entry name" value="WD40 repeat-like"/>
    <property type="match status" value="1"/>
</dbReference>
<dbReference type="InParanoid" id="A0A4S2N152"/>
<keyword evidence="2" id="KW-0853">WD repeat</keyword>
<organism evidence="7 8">
    <name type="scientific">Ascodesmis nigricans</name>
    <dbReference type="NCBI Taxonomy" id="341454"/>
    <lineage>
        <taxon>Eukaryota</taxon>
        <taxon>Fungi</taxon>
        <taxon>Dikarya</taxon>
        <taxon>Ascomycota</taxon>
        <taxon>Pezizomycotina</taxon>
        <taxon>Pezizomycetes</taxon>
        <taxon>Pezizales</taxon>
        <taxon>Ascodesmidaceae</taxon>
        <taxon>Ascodesmis</taxon>
    </lineage>
</organism>
<evidence type="ECO:0000256" key="3">
    <source>
        <dbReference type="ARBA" id="ARBA00022737"/>
    </source>
</evidence>
<dbReference type="PANTHER" id="PTHR44019">
    <property type="entry name" value="WD REPEAT-CONTAINING PROTEIN 55"/>
    <property type="match status" value="1"/>
</dbReference>
<protein>
    <recommendedName>
        <fullName evidence="4">WD repeat-containing protein JIP5</fullName>
    </recommendedName>
    <alternativeName>
        <fullName evidence="5">WD repeat-containing protein jip5</fullName>
    </alternativeName>
</protein>
<comment type="similarity">
    <text evidence="1">Belongs to the WD repeat WDR55 family.</text>
</comment>
<dbReference type="AlphaFoldDB" id="A0A4S2N152"/>
<proteinExistence type="inferred from homology"/>
<dbReference type="FunCoup" id="A0A4S2N152">
    <property type="interactions" value="101"/>
</dbReference>
<accession>A0A4S2N152</accession>
<evidence type="ECO:0000256" key="4">
    <source>
        <dbReference type="ARBA" id="ARBA00039238"/>
    </source>
</evidence>
<feature type="compositionally biased region" description="Acidic residues" evidence="6">
    <location>
        <begin position="419"/>
        <end position="438"/>
    </location>
</feature>
<dbReference type="OrthoDB" id="2288928at2759"/>
<dbReference type="InterPro" id="IPR015943">
    <property type="entry name" value="WD40/YVTN_repeat-like_dom_sf"/>
</dbReference>
<feature type="region of interest" description="Disordered" evidence="6">
    <location>
        <begin position="405"/>
        <end position="458"/>
    </location>
</feature>
<dbReference type="PANTHER" id="PTHR44019:SF20">
    <property type="entry name" value="WD REPEAT-CONTAINING PROTEIN 55"/>
    <property type="match status" value="1"/>
</dbReference>
<dbReference type="Proteomes" id="UP000298138">
    <property type="component" value="Unassembled WGS sequence"/>
</dbReference>
<keyword evidence="3" id="KW-0677">Repeat</keyword>
<dbReference type="STRING" id="341454.A0A4S2N152"/>
<feature type="region of interest" description="Disordered" evidence="6">
    <location>
        <begin position="46"/>
        <end position="85"/>
    </location>
</feature>
<evidence type="ECO:0000256" key="6">
    <source>
        <dbReference type="SAM" id="MobiDB-lite"/>
    </source>
</evidence>
<name>A0A4S2N152_9PEZI</name>
<dbReference type="EMBL" id="ML220114">
    <property type="protein sequence ID" value="TGZ82781.1"/>
    <property type="molecule type" value="Genomic_DNA"/>
</dbReference>
<evidence type="ECO:0000313" key="8">
    <source>
        <dbReference type="Proteomes" id="UP000298138"/>
    </source>
</evidence>
<feature type="compositionally biased region" description="Acidic residues" evidence="6">
    <location>
        <begin position="46"/>
        <end position="63"/>
    </location>
</feature>
<gene>
    <name evidence="7" type="ORF">EX30DRAFT_140675</name>
</gene>
<reference evidence="7 8" key="1">
    <citation type="submission" date="2019-04" db="EMBL/GenBank/DDBJ databases">
        <title>Comparative genomics and transcriptomics to analyze fruiting body development in filamentous ascomycetes.</title>
        <authorList>
            <consortium name="DOE Joint Genome Institute"/>
            <person name="Lutkenhaus R."/>
            <person name="Traeger S."/>
            <person name="Breuer J."/>
            <person name="Kuo A."/>
            <person name="Lipzen A."/>
            <person name="Pangilinan J."/>
            <person name="Dilworth D."/>
            <person name="Sandor L."/>
            <person name="Poggeler S."/>
            <person name="Barry K."/>
            <person name="Grigoriev I.V."/>
            <person name="Nowrousian M."/>
        </authorList>
    </citation>
    <scope>NUCLEOTIDE SEQUENCE [LARGE SCALE GENOMIC DNA]</scope>
    <source>
        <strain evidence="7 8">CBS 389.68</strain>
    </source>
</reference>
<feature type="compositionally biased region" description="Pro residues" evidence="6">
    <location>
        <begin position="69"/>
        <end position="78"/>
    </location>
</feature>
<sequence length="472" mass="50193">MSFQPQTLRLPSDVFALAVHPTKPLLAIGLSSGHVYSYTWPYTEPAADESESENSDSDSDSDTESTPKPSNPSEPPPLTLSWKTKRHKGSCRNIAYSTDGSTLFSAGLDSILKAADSETGKIKSKAALPQSKTAPDSVTALLPLSPEHLLVGTDLGHVYLYSLKNNGFTAATPSGSWKNAHDDYISALLPLPASSTTTSGYARQFLALGDTTLSHLDARKPGNVLAKSDDQEDELLSAAYISSAPSRQTGGSQKIITGTAAGVVTAWNKGFWEDHQDRIPVSRSTGDAVDALLPLPGDFVVPGVKAGKPSWKQGISASGAHQTLFAAGSADGKVRIVKMGMNKILATLDHSYSKDEAKRAANAKVKRGDYDEGLEEGVALLALTCDGRIVSAGGLVVKVWNAVEENEEDTSGKKRRQDDSDEDSDKDSDSDSDSDSEDEKEKKKRKKKKRKGGIGKARSIGVKNVASFAGLD</sequence>